<accession>A0A183EQ21</accession>
<feature type="compositionally biased region" description="Polar residues" evidence="1">
    <location>
        <begin position="1"/>
        <end position="23"/>
    </location>
</feature>
<dbReference type="Proteomes" id="UP000271098">
    <property type="component" value="Unassembled WGS sequence"/>
</dbReference>
<evidence type="ECO:0000313" key="3">
    <source>
        <dbReference type="Proteomes" id="UP000271098"/>
    </source>
</evidence>
<protein>
    <submittedName>
        <fullName evidence="2 4">Uncharacterized protein</fullName>
    </submittedName>
</protein>
<proteinExistence type="predicted"/>
<keyword evidence="3" id="KW-1185">Reference proteome</keyword>
<gene>
    <name evidence="2" type="ORF">GPUH_LOCUS23063</name>
</gene>
<evidence type="ECO:0000313" key="2">
    <source>
        <dbReference type="EMBL" id="VDN40926.1"/>
    </source>
</evidence>
<dbReference type="AlphaFoldDB" id="A0A183EQ21"/>
<dbReference type="WBParaSite" id="GPUH_0002309001-mRNA-1">
    <property type="protein sequence ID" value="GPUH_0002309001-mRNA-1"/>
    <property type="gene ID" value="GPUH_0002309001"/>
</dbReference>
<sequence>MTIKTTTFPKTADAKNSSSVTDSGTERREPKSQPSWAATTKIPVTSSGTSDAFVTVYNKSVEVRIAKPRAPAVTPKGSKFDFVGGNGSIENRSVIENTEVPARVDSRELSTVRFSSADSVNLAREGAAEMILTMAGSEVMTDPNMTTGSATASTIQSKENAAASEEAAVDNKIANAEWNLGDLTDRFVVKPGATRASQPTVVIPPLEVHCSSRIKVGTFVTMLAVSN</sequence>
<feature type="compositionally biased region" description="Polar residues" evidence="1">
    <location>
        <begin position="32"/>
        <end position="43"/>
    </location>
</feature>
<reference evidence="4" key="1">
    <citation type="submission" date="2016-06" db="UniProtKB">
        <authorList>
            <consortium name="WormBaseParasite"/>
        </authorList>
    </citation>
    <scope>IDENTIFICATION</scope>
</reference>
<reference evidence="2 3" key="2">
    <citation type="submission" date="2018-11" db="EMBL/GenBank/DDBJ databases">
        <authorList>
            <consortium name="Pathogen Informatics"/>
        </authorList>
    </citation>
    <scope>NUCLEOTIDE SEQUENCE [LARGE SCALE GENOMIC DNA]</scope>
</reference>
<dbReference type="EMBL" id="UYRT01096710">
    <property type="protein sequence ID" value="VDN40926.1"/>
    <property type="molecule type" value="Genomic_DNA"/>
</dbReference>
<evidence type="ECO:0000256" key="1">
    <source>
        <dbReference type="SAM" id="MobiDB-lite"/>
    </source>
</evidence>
<evidence type="ECO:0000313" key="4">
    <source>
        <dbReference type="WBParaSite" id="GPUH_0002309001-mRNA-1"/>
    </source>
</evidence>
<feature type="region of interest" description="Disordered" evidence="1">
    <location>
        <begin position="1"/>
        <end position="43"/>
    </location>
</feature>
<organism evidence="4">
    <name type="scientific">Gongylonema pulchrum</name>
    <dbReference type="NCBI Taxonomy" id="637853"/>
    <lineage>
        <taxon>Eukaryota</taxon>
        <taxon>Metazoa</taxon>
        <taxon>Ecdysozoa</taxon>
        <taxon>Nematoda</taxon>
        <taxon>Chromadorea</taxon>
        <taxon>Rhabditida</taxon>
        <taxon>Spirurina</taxon>
        <taxon>Spiruromorpha</taxon>
        <taxon>Spiruroidea</taxon>
        <taxon>Gongylonematidae</taxon>
        <taxon>Gongylonema</taxon>
    </lineage>
</organism>
<name>A0A183EQ21_9BILA</name>